<feature type="chain" id="PRO_5011710860" evidence="2">
    <location>
        <begin position="22"/>
        <end position="494"/>
    </location>
</feature>
<accession>A0A1I5AW51</accession>
<dbReference type="STRING" id="578942.SAMN05216289_14416"/>
<dbReference type="NCBIfam" id="NF041518">
    <property type="entry name" value="choice_anch_Q"/>
    <property type="match status" value="1"/>
</dbReference>
<feature type="compositionally biased region" description="Polar residues" evidence="1">
    <location>
        <begin position="447"/>
        <end position="458"/>
    </location>
</feature>
<dbReference type="PANTHER" id="PTHR11319:SF35">
    <property type="entry name" value="OUTER MEMBRANE PROTEIN PMPC-RELATED"/>
    <property type="match status" value="1"/>
</dbReference>
<evidence type="ECO:0000256" key="2">
    <source>
        <dbReference type="SAM" id="SignalP"/>
    </source>
</evidence>
<dbReference type="Pfam" id="PF13229">
    <property type="entry name" value="Beta_helix"/>
    <property type="match status" value="1"/>
</dbReference>
<dbReference type="InterPro" id="IPR059226">
    <property type="entry name" value="Choice_anch_Q_dom"/>
</dbReference>
<evidence type="ECO:0000313" key="5">
    <source>
        <dbReference type="Proteomes" id="UP000198575"/>
    </source>
</evidence>
<dbReference type="SUPFAM" id="SSF51126">
    <property type="entry name" value="Pectin lyase-like"/>
    <property type="match status" value="1"/>
</dbReference>
<protein>
    <submittedName>
        <fullName evidence="4">Polymorphic outer membrane protein repeat-containing protein</fullName>
    </submittedName>
</protein>
<keyword evidence="2" id="KW-0732">Signal</keyword>
<dbReference type="Proteomes" id="UP000198575">
    <property type="component" value="Unassembled WGS sequence"/>
</dbReference>
<dbReference type="Gene3D" id="2.160.20.10">
    <property type="entry name" value="Single-stranded right-handed beta-helix, Pectin lyase-like"/>
    <property type="match status" value="1"/>
</dbReference>
<dbReference type="AlphaFoldDB" id="A0A1I5AW51"/>
<feature type="region of interest" description="Disordered" evidence="1">
    <location>
        <begin position="440"/>
        <end position="471"/>
    </location>
</feature>
<feature type="signal peptide" evidence="2">
    <location>
        <begin position="1"/>
        <end position="21"/>
    </location>
</feature>
<name>A0A1I5AW51_9GAMM</name>
<dbReference type="InterPro" id="IPR039448">
    <property type="entry name" value="Beta_helix"/>
</dbReference>
<feature type="domain" description="Right handed beta helix" evidence="3">
    <location>
        <begin position="170"/>
        <end position="357"/>
    </location>
</feature>
<sequence>MKMFRPLFGVALCSASSLAAAATFTVTTLADSGTGSLRAAIAQANATTAPDTIVFQNGLAGTIGLLTGELVITQNVVINGPGADRITLDGRGTSRVFRFDNPTGEARSWSLSGLSVTGGLANLSGNDNGGGLYYETPAFSSVRPVITLGNMAFVGNEAARNGGAVYVSGADLTISDATVLDNRVRNGFQPSGGGLYFNRGTVRLNRCWIGGNVAELSGGGVAMTSPGVNAVITDTLIQDNQASLSGAGMQAGTMSSLKISRSAFVGNTLTSQPEGAGLDFAGVTDPGSAENIIENTTFSGNVALNQAGRGSAVAVAQGNLTVRNSTIAYNQTAPNLAPDANGGGALWVANGNSTRVTVQSTLFVGNTHGNTQLPKDLARLSGGSPGSTLAVDHSAFPALPAAGIITAFGSGNLEVEAQLQPLSFAQGGLTPVHPLAKTSPVIDMGSNPGNLDTDQRGNGFTRGWSDPDNRNGATDIGAYEVRGDALFVGDFEQH</sequence>
<proteinExistence type="predicted"/>
<organism evidence="4 5">
    <name type="scientific">Dokdonella immobilis</name>
    <dbReference type="NCBI Taxonomy" id="578942"/>
    <lineage>
        <taxon>Bacteria</taxon>
        <taxon>Pseudomonadati</taxon>
        <taxon>Pseudomonadota</taxon>
        <taxon>Gammaproteobacteria</taxon>
        <taxon>Lysobacterales</taxon>
        <taxon>Rhodanobacteraceae</taxon>
        <taxon>Dokdonella</taxon>
    </lineage>
</organism>
<evidence type="ECO:0000259" key="3">
    <source>
        <dbReference type="Pfam" id="PF13229"/>
    </source>
</evidence>
<dbReference type="InterPro" id="IPR011050">
    <property type="entry name" value="Pectin_lyase_fold/virulence"/>
</dbReference>
<dbReference type="EMBL" id="FOVF01000044">
    <property type="protein sequence ID" value="SFN66675.1"/>
    <property type="molecule type" value="Genomic_DNA"/>
</dbReference>
<gene>
    <name evidence="4" type="ORF">SAMN05216289_14416</name>
</gene>
<evidence type="ECO:0000256" key="1">
    <source>
        <dbReference type="SAM" id="MobiDB-lite"/>
    </source>
</evidence>
<dbReference type="RefSeq" id="WP_175498197.1">
    <property type="nucleotide sequence ID" value="NZ_FOVF01000044.1"/>
</dbReference>
<dbReference type="PANTHER" id="PTHR11319">
    <property type="entry name" value="G PROTEIN-COUPLED RECEPTOR-RELATED"/>
    <property type="match status" value="1"/>
</dbReference>
<dbReference type="InterPro" id="IPR012334">
    <property type="entry name" value="Pectin_lyas_fold"/>
</dbReference>
<keyword evidence="5" id="KW-1185">Reference proteome</keyword>
<evidence type="ECO:0000313" key="4">
    <source>
        <dbReference type="EMBL" id="SFN66675.1"/>
    </source>
</evidence>
<reference evidence="4 5" key="1">
    <citation type="submission" date="2016-10" db="EMBL/GenBank/DDBJ databases">
        <authorList>
            <person name="de Groot N.N."/>
        </authorList>
    </citation>
    <scope>NUCLEOTIDE SEQUENCE [LARGE SCALE GENOMIC DNA]</scope>
    <source>
        <strain evidence="4 5">CGMCC 1.7659</strain>
    </source>
</reference>